<reference evidence="1 2" key="1">
    <citation type="submission" date="2016-02" db="EMBL/GenBank/DDBJ databases">
        <title>Genome analysis of coral dinoflagellate symbionts highlights evolutionary adaptations to a symbiotic lifestyle.</title>
        <authorList>
            <person name="Aranda M."/>
            <person name="Li Y."/>
            <person name="Liew Y.J."/>
            <person name="Baumgarten S."/>
            <person name="Simakov O."/>
            <person name="Wilson M."/>
            <person name="Piel J."/>
            <person name="Ashoor H."/>
            <person name="Bougouffa S."/>
            <person name="Bajic V.B."/>
            <person name="Ryu T."/>
            <person name="Ravasi T."/>
            <person name="Bayer T."/>
            <person name="Micklem G."/>
            <person name="Kim H."/>
            <person name="Bhak J."/>
            <person name="Lajeunesse T.C."/>
            <person name="Voolstra C.R."/>
        </authorList>
    </citation>
    <scope>NUCLEOTIDE SEQUENCE [LARGE SCALE GENOMIC DNA]</scope>
    <source>
        <strain evidence="1 2">CCMP2467</strain>
    </source>
</reference>
<proteinExistence type="predicted"/>
<keyword evidence="2" id="KW-1185">Reference proteome</keyword>
<gene>
    <name evidence="1" type="ORF">AK812_SmicGene3695</name>
</gene>
<dbReference type="AlphaFoldDB" id="A0A1Q9EY74"/>
<accession>A0A1Q9EY74</accession>
<sequence>MCYGRSLRTGIMITIFEGGLRGGTHTTGNHSKNSQSSRKSLKWTDLGANLVAEFNANVCSPCMFDVSPSFELETEGRVPEEGRLPDGVVSPSSGPDMQGLLRHSDSEVQIQRLVLGKERDLGRGTNLGRGTKHNYIAVIQSMLDMTPVGANSDQRLRFQCGTSLAERTLAQLFDVNCRVLHVA</sequence>
<evidence type="ECO:0000313" key="2">
    <source>
        <dbReference type="Proteomes" id="UP000186817"/>
    </source>
</evidence>
<comment type="caution">
    <text evidence="1">The sequence shown here is derived from an EMBL/GenBank/DDBJ whole genome shotgun (WGS) entry which is preliminary data.</text>
</comment>
<evidence type="ECO:0000313" key="1">
    <source>
        <dbReference type="EMBL" id="OLQ12398.1"/>
    </source>
</evidence>
<name>A0A1Q9EY74_SYMMI</name>
<organism evidence="1 2">
    <name type="scientific">Symbiodinium microadriaticum</name>
    <name type="common">Dinoflagellate</name>
    <name type="synonym">Zooxanthella microadriatica</name>
    <dbReference type="NCBI Taxonomy" id="2951"/>
    <lineage>
        <taxon>Eukaryota</taxon>
        <taxon>Sar</taxon>
        <taxon>Alveolata</taxon>
        <taxon>Dinophyceae</taxon>
        <taxon>Suessiales</taxon>
        <taxon>Symbiodiniaceae</taxon>
        <taxon>Symbiodinium</taxon>
    </lineage>
</organism>
<dbReference type="Proteomes" id="UP000186817">
    <property type="component" value="Unassembled WGS sequence"/>
</dbReference>
<protein>
    <submittedName>
        <fullName evidence="1">Uncharacterized protein</fullName>
    </submittedName>
</protein>
<dbReference type="EMBL" id="LSRX01000044">
    <property type="protein sequence ID" value="OLQ12398.1"/>
    <property type="molecule type" value="Genomic_DNA"/>
</dbReference>